<organism evidence="1 2">
    <name type="scientific">Pristionchus pacificus</name>
    <name type="common">Parasitic nematode worm</name>
    <dbReference type="NCBI Taxonomy" id="54126"/>
    <lineage>
        <taxon>Eukaryota</taxon>
        <taxon>Metazoa</taxon>
        <taxon>Ecdysozoa</taxon>
        <taxon>Nematoda</taxon>
        <taxon>Chromadorea</taxon>
        <taxon>Rhabditida</taxon>
        <taxon>Rhabditina</taxon>
        <taxon>Diplogasteromorpha</taxon>
        <taxon>Diplogasteroidea</taxon>
        <taxon>Neodiplogasteridae</taxon>
        <taxon>Pristionchus</taxon>
    </lineage>
</organism>
<accession>A0A2A6BDS9</accession>
<dbReference type="AlphaFoldDB" id="A0A2A6BDS9"/>
<gene>
    <name evidence="1" type="primary">WBGene00278465</name>
</gene>
<name>A0A2A6BDS9_PRIPA</name>
<protein>
    <submittedName>
        <fullName evidence="1">Uncharacterized protein</fullName>
    </submittedName>
</protein>
<sequence length="117" mass="14331">MDCFRRRNSIERDAYDKHIGRKFMSYAIRRMNHNMPLYREEERDQCVDITNRGNQVLINVDSTVAEMEAIEEEVKAFTVLFHARLTVETEARREREREEFRDRVKRYFPLLARILRY</sequence>
<dbReference type="EnsemblMetazoa" id="PPA40096.1">
    <property type="protein sequence ID" value="PPA40096.1"/>
    <property type="gene ID" value="WBGene00278465"/>
</dbReference>
<evidence type="ECO:0000313" key="1">
    <source>
        <dbReference type="EnsemblMetazoa" id="PPA40096.1"/>
    </source>
</evidence>
<evidence type="ECO:0000313" key="2">
    <source>
        <dbReference type="Proteomes" id="UP000005239"/>
    </source>
</evidence>
<reference evidence="2" key="1">
    <citation type="journal article" date="2008" name="Nat. Genet.">
        <title>The Pristionchus pacificus genome provides a unique perspective on nematode lifestyle and parasitism.</title>
        <authorList>
            <person name="Dieterich C."/>
            <person name="Clifton S.W."/>
            <person name="Schuster L.N."/>
            <person name="Chinwalla A."/>
            <person name="Delehaunty K."/>
            <person name="Dinkelacker I."/>
            <person name="Fulton L."/>
            <person name="Fulton R."/>
            <person name="Godfrey J."/>
            <person name="Minx P."/>
            <person name="Mitreva M."/>
            <person name="Roeseler W."/>
            <person name="Tian H."/>
            <person name="Witte H."/>
            <person name="Yang S.P."/>
            <person name="Wilson R.K."/>
            <person name="Sommer R.J."/>
        </authorList>
    </citation>
    <scope>NUCLEOTIDE SEQUENCE [LARGE SCALE GENOMIC DNA]</scope>
    <source>
        <strain evidence="2">PS312</strain>
    </source>
</reference>
<keyword evidence="2" id="KW-1185">Reference proteome</keyword>
<dbReference type="Proteomes" id="UP000005239">
    <property type="component" value="Unassembled WGS sequence"/>
</dbReference>
<accession>A0A8R1UTF4</accession>
<reference evidence="1" key="2">
    <citation type="submission" date="2022-06" db="UniProtKB">
        <authorList>
            <consortium name="EnsemblMetazoa"/>
        </authorList>
    </citation>
    <scope>IDENTIFICATION</scope>
    <source>
        <strain evidence="1">PS312</strain>
    </source>
</reference>
<proteinExistence type="predicted"/>